<dbReference type="EMBL" id="BLQM01000015">
    <property type="protein sequence ID" value="GMH50516.1"/>
    <property type="molecule type" value="Genomic_DNA"/>
</dbReference>
<proteinExistence type="predicted"/>
<reference evidence="2" key="1">
    <citation type="journal article" date="2023" name="Commun. Biol.">
        <title>Genome analysis of Parmales, the sister group of diatoms, reveals the evolutionary specialization of diatoms from phago-mixotrophs to photoautotrophs.</title>
        <authorList>
            <person name="Ban H."/>
            <person name="Sato S."/>
            <person name="Yoshikawa S."/>
            <person name="Yamada K."/>
            <person name="Nakamura Y."/>
            <person name="Ichinomiya M."/>
            <person name="Sato N."/>
            <person name="Blanc-Mathieu R."/>
            <person name="Endo H."/>
            <person name="Kuwata A."/>
            <person name="Ogata H."/>
        </authorList>
    </citation>
    <scope>NUCLEOTIDE SEQUENCE [LARGE SCALE GENOMIC DNA]</scope>
</reference>
<gene>
    <name evidence="1" type="ORF">TL16_g00795</name>
</gene>
<dbReference type="AlphaFoldDB" id="A0A9W6ZE42"/>
<evidence type="ECO:0000313" key="1">
    <source>
        <dbReference type="EMBL" id="GMH50516.1"/>
    </source>
</evidence>
<name>A0A9W6ZE42_9STRA</name>
<sequence>MMIYSKSCLRSEYGDSRLQIAYFQLGCSQESMFKLDLIPFSTNACNSQYLSNLATANSDGSTYSSNIDLTNYQIEVRHCEYDGLITAL</sequence>
<evidence type="ECO:0000313" key="2">
    <source>
        <dbReference type="Proteomes" id="UP001162640"/>
    </source>
</evidence>
<dbReference type="Proteomes" id="UP001162640">
    <property type="component" value="Unassembled WGS sequence"/>
</dbReference>
<protein>
    <submittedName>
        <fullName evidence="1">Uncharacterized protein</fullName>
    </submittedName>
</protein>
<comment type="caution">
    <text evidence="1">The sequence shown here is derived from an EMBL/GenBank/DDBJ whole genome shotgun (WGS) entry which is preliminary data.</text>
</comment>
<organism evidence="1 2">
    <name type="scientific">Triparma laevis f. inornata</name>
    <dbReference type="NCBI Taxonomy" id="1714386"/>
    <lineage>
        <taxon>Eukaryota</taxon>
        <taxon>Sar</taxon>
        <taxon>Stramenopiles</taxon>
        <taxon>Ochrophyta</taxon>
        <taxon>Bolidophyceae</taxon>
        <taxon>Parmales</taxon>
        <taxon>Triparmaceae</taxon>
        <taxon>Triparma</taxon>
    </lineage>
</organism>
<accession>A0A9W6ZE42</accession>